<dbReference type="KEGG" id="cted:CTEST_09035"/>
<evidence type="ECO:0000256" key="8">
    <source>
        <dbReference type="SAM" id="Phobius"/>
    </source>
</evidence>
<dbReference type="GO" id="GO:0009246">
    <property type="term" value="P:enterobacterial common antigen biosynthetic process"/>
    <property type="evidence" value="ECO:0007669"/>
    <property type="project" value="TreeGrafter"/>
</dbReference>
<evidence type="ECO:0000259" key="9">
    <source>
        <dbReference type="Pfam" id="PF01757"/>
    </source>
</evidence>
<feature type="transmembrane region" description="Helical" evidence="8">
    <location>
        <begin position="12"/>
        <end position="32"/>
    </location>
</feature>
<feature type="transmembrane region" description="Helical" evidence="8">
    <location>
        <begin position="209"/>
        <end position="228"/>
    </location>
</feature>
<dbReference type="EMBL" id="CP011545">
    <property type="protein sequence ID" value="AKK09236.1"/>
    <property type="molecule type" value="Genomic_DNA"/>
</dbReference>
<proteinExistence type="inferred from homology"/>
<evidence type="ECO:0000256" key="7">
    <source>
        <dbReference type="SAM" id="MobiDB-lite"/>
    </source>
</evidence>
<protein>
    <submittedName>
        <fullName evidence="10">Putative membrane protein</fullName>
    </submittedName>
</protein>
<dbReference type="PATRIC" id="fig|136857.5.peg.1796"/>
<dbReference type="InterPro" id="IPR002656">
    <property type="entry name" value="Acyl_transf_3_dom"/>
</dbReference>
<accession>A0A0G3H777</accession>
<feature type="transmembrane region" description="Helical" evidence="8">
    <location>
        <begin position="171"/>
        <end position="188"/>
    </location>
</feature>
<evidence type="ECO:0000256" key="4">
    <source>
        <dbReference type="ARBA" id="ARBA00022692"/>
    </source>
</evidence>
<evidence type="ECO:0000313" key="10">
    <source>
        <dbReference type="EMBL" id="AKK09236.1"/>
    </source>
</evidence>
<keyword evidence="11" id="KW-1185">Reference proteome</keyword>
<keyword evidence="5 8" id="KW-1133">Transmembrane helix</keyword>
<gene>
    <name evidence="10" type="ORF">CTEST_09035</name>
</gene>
<dbReference type="GO" id="GO:0016413">
    <property type="term" value="F:O-acetyltransferase activity"/>
    <property type="evidence" value="ECO:0007669"/>
    <property type="project" value="TreeGrafter"/>
</dbReference>
<organism evidence="10 11">
    <name type="scientific">Corynebacterium testudinoris</name>
    <dbReference type="NCBI Taxonomy" id="136857"/>
    <lineage>
        <taxon>Bacteria</taxon>
        <taxon>Bacillati</taxon>
        <taxon>Actinomycetota</taxon>
        <taxon>Actinomycetes</taxon>
        <taxon>Mycobacteriales</taxon>
        <taxon>Corynebacteriaceae</taxon>
        <taxon>Corynebacterium</taxon>
    </lineage>
</organism>
<dbReference type="Proteomes" id="UP000035540">
    <property type="component" value="Chromosome"/>
</dbReference>
<name>A0A0G3H777_9CORY</name>
<dbReference type="Pfam" id="PF01757">
    <property type="entry name" value="Acyl_transf_3"/>
    <property type="match status" value="1"/>
</dbReference>
<feature type="transmembrane region" description="Helical" evidence="8">
    <location>
        <begin position="81"/>
        <end position="98"/>
    </location>
</feature>
<feature type="region of interest" description="Disordered" evidence="7">
    <location>
        <begin position="361"/>
        <end position="391"/>
    </location>
</feature>
<dbReference type="GO" id="GO:0005886">
    <property type="term" value="C:plasma membrane"/>
    <property type="evidence" value="ECO:0007669"/>
    <property type="project" value="UniProtKB-SubCell"/>
</dbReference>
<feature type="transmembrane region" description="Helical" evidence="8">
    <location>
        <begin position="126"/>
        <end position="143"/>
    </location>
</feature>
<keyword evidence="3" id="KW-1003">Cell membrane</keyword>
<comment type="similarity">
    <text evidence="2">Belongs to the acyltransferase 3 family.</text>
</comment>
<dbReference type="STRING" id="136857.CTEST_09035"/>
<evidence type="ECO:0000256" key="2">
    <source>
        <dbReference type="ARBA" id="ARBA00007400"/>
    </source>
</evidence>
<evidence type="ECO:0000313" key="11">
    <source>
        <dbReference type="Proteomes" id="UP000035540"/>
    </source>
</evidence>
<feature type="domain" description="Acyltransferase 3" evidence="9">
    <location>
        <begin position="12"/>
        <end position="341"/>
    </location>
</feature>
<comment type="subcellular location">
    <subcellularLocation>
        <location evidence="1">Cell membrane</location>
        <topology evidence="1">Multi-pass membrane protein</topology>
    </subcellularLocation>
</comment>
<feature type="transmembrane region" description="Helical" evidence="8">
    <location>
        <begin position="52"/>
        <end position="69"/>
    </location>
</feature>
<reference evidence="11" key="2">
    <citation type="submission" date="2015-05" db="EMBL/GenBank/DDBJ databases">
        <title>Complete genome sequence of Corynebacterium testudinoris DSM 44614, recovered from necrotic lesions in the mouth of a tortoise.</title>
        <authorList>
            <person name="Ruckert C."/>
            <person name="Albersmeier A."/>
            <person name="Winkler A."/>
            <person name="Tauch A."/>
        </authorList>
    </citation>
    <scope>NUCLEOTIDE SEQUENCE [LARGE SCALE GENOMIC DNA]</scope>
    <source>
        <strain evidence="11">DSM 44614</strain>
    </source>
</reference>
<feature type="transmembrane region" description="Helical" evidence="8">
    <location>
        <begin position="283"/>
        <end position="305"/>
    </location>
</feature>
<feature type="transmembrane region" description="Helical" evidence="8">
    <location>
        <begin position="325"/>
        <end position="353"/>
    </location>
</feature>
<evidence type="ECO:0000256" key="6">
    <source>
        <dbReference type="ARBA" id="ARBA00023136"/>
    </source>
</evidence>
<sequence length="391" mass="43432">MGMTSSAQQRLDWPDIAKGLSILGVVVLHVSLTIPGGMDTLLAHANRILDPLRMPLFFLVSGFFSARVLRMSFLDLVVKRLWFFLVPYVLWGPIELWVKFREYHMFDDAPMPGPGTYVEYLSQGRSMYWFLLALVVFNLILWATRKLNKGLLILALAAALLLVPFQSEQLIVGRVLLYLPPFLIGAYFRDRVASFAAEGASIRNIMVSSALYVAAYLGTLWFAIYHATHDLELPWIFPGADHVTLSELRVLVLSLGQIAMIPMALVVAVLLAKLAPIARALKFLGQHTLVIYLGHPIALTMLYNYNVRNTDLDIARDASVFWEHTAFWMVIGLIISAIGAYGMWLVSIVPVLGWTVKPPALRKAPSSAQPAPVRSDAQEPSHAGGGTPRHS</sequence>
<keyword evidence="6 8" id="KW-0472">Membrane</keyword>
<dbReference type="PANTHER" id="PTHR40074:SF2">
    <property type="entry name" value="O-ACETYLTRANSFERASE WECH"/>
    <property type="match status" value="1"/>
</dbReference>
<reference evidence="10 11" key="1">
    <citation type="journal article" date="2015" name="Genome Announc.">
        <title>Complete Genome Sequence of the Type Strain Corynebacterium testudinoris DSM 44614, Recovered from Necrotic Lesions in the Mouth of a Tortoise.</title>
        <authorList>
            <person name="Ruckert C."/>
            <person name="Kriete M."/>
            <person name="Jaenicke S."/>
            <person name="Winkler A."/>
            <person name="Tauch A."/>
        </authorList>
    </citation>
    <scope>NUCLEOTIDE SEQUENCE [LARGE SCALE GENOMIC DNA]</scope>
    <source>
        <strain evidence="10 11">DSM 44614</strain>
    </source>
</reference>
<feature type="transmembrane region" description="Helical" evidence="8">
    <location>
        <begin position="150"/>
        <end position="165"/>
    </location>
</feature>
<evidence type="ECO:0000256" key="5">
    <source>
        <dbReference type="ARBA" id="ARBA00022989"/>
    </source>
</evidence>
<evidence type="ECO:0000256" key="3">
    <source>
        <dbReference type="ARBA" id="ARBA00022475"/>
    </source>
</evidence>
<dbReference type="PANTHER" id="PTHR40074">
    <property type="entry name" value="O-ACETYLTRANSFERASE WECH"/>
    <property type="match status" value="1"/>
</dbReference>
<keyword evidence="4 8" id="KW-0812">Transmembrane</keyword>
<evidence type="ECO:0000256" key="1">
    <source>
        <dbReference type="ARBA" id="ARBA00004651"/>
    </source>
</evidence>
<feature type="transmembrane region" description="Helical" evidence="8">
    <location>
        <begin position="248"/>
        <end position="271"/>
    </location>
</feature>
<dbReference type="AlphaFoldDB" id="A0A0G3H777"/>